<dbReference type="PANTHER" id="PTHR21026:SF2">
    <property type="entry name" value="LARGE RIBOSOMAL SUBUNIT PROTEIN BL32M"/>
    <property type="match status" value="1"/>
</dbReference>
<comment type="caution">
    <text evidence="10">The sequence shown here is derived from an EMBL/GenBank/DDBJ whole genome shotgun (WGS) entry which is preliminary data.</text>
</comment>
<comment type="function">
    <text evidence="9">Component of the mitochondrial large ribosomal subunit (mt-LSU). The mitochondrial ribosome (mitoribosome) is a large ribonucleoprotein complex responsible for the synthesis of proteins inside mitochondria.</text>
</comment>
<dbReference type="GO" id="GO:0006412">
    <property type="term" value="P:translation"/>
    <property type="evidence" value="ECO:0007669"/>
    <property type="project" value="InterPro"/>
</dbReference>
<dbReference type="GO" id="GO:0003735">
    <property type="term" value="F:structural constituent of ribosome"/>
    <property type="evidence" value="ECO:0007669"/>
    <property type="project" value="InterPro"/>
</dbReference>
<evidence type="ECO:0000256" key="4">
    <source>
        <dbReference type="ARBA" id="ARBA00022980"/>
    </source>
</evidence>
<evidence type="ECO:0000256" key="6">
    <source>
        <dbReference type="ARBA" id="ARBA00023274"/>
    </source>
</evidence>
<evidence type="ECO:0000256" key="7">
    <source>
        <dbReference type="ARBA" id="ARBA00039935"/>
    </source>
</evidence>
<dbReference type="Pfam" id="PF01783">
    <property type="entry name" value="Ribosomal_L32p"/>
    <property type="match status" value="1"/>
</dbReference>
<sequence length="195" mass="22061">MLRLLRMNLYRAQEAVDTLLQWMIMQGTPPPAIAGVISTHGHAVKNSTEDTDKDDGILWAVPKSRRSRERRLIRKFGSETGHNKMLTRLLLLTCNHCGNVHQPGRLCPVCYSKTKEVTESMQAAMNSTHGLNPIEHEVFPIFKGEKVDSQDGFFQGKRVVEVEKERPHWFSRRLKLKSTISTSPSTTIAKPTNLA</sequence>
<keyword evidence="3" id="KW-0809">Transit peptide</keyword>
<evidence type="ECO:0000256" key="8">
    <source>
        <dbReference type="ARBA" id="ARBA00042577"/>
    </source>
</evidence>
<evidence type="ECO:0000313" key="10">
    <source>
        <dbReference type="EMBL" id="KAK4320148.1"/>
    </source>
</evidence>
<comment type="subcellular location">
    <subcellularLocation>
        <location evidence="1">Mitochondrion</location>
    </subcellularLocation>
</comment>
<dbReference type="GO" id="GO:0005762">
    <property type="term" value="C:mitochondrial large ribosomal subunit"/>
    <property type="evidence" value="ECO:0007669"/>
    <property type="project" value="TreeGrafter"/>
</dbReference>
<reference evidence="10" key="1">
    <citation type="submission" date="2023-11" db="EMBL/GenBank/DDBJ databases">
        <title>Genome assemblies of two species of porcelain crab, Petrolisthes cinctipes and Petrolisthes manimaculis (Anomura: Porcellanidae).</title>
        <authorList>
            <person name="Angst P."/>
        </authorList>
    </citation>
    <scope>NUCLEOTIDE SEQUENCE</scope>
    <source>
        <strain evidence="10">PB745_02</strain>
        <tissue evidence="10">Gill</tissue>
    </source>
</reference>
<organism evidence="10 11">
    <name type="scientific">Petrolisthes manimaculis</name>
    <dbReference type="NCBI Taxonomy" id="1843537"/>
    <lineage>
        <taxon>Eukaryota</taxon>
        <taxon>Metazoa</taxon>
        <taxon>Ecdysozoa</taxon>
        <taxon>Arthropoda</taxon>
        <taxon>Crustacea</taxon>
        <taxon>Multicrustacea</taxon>
        <taxon>Malacostraca</taxon>
        <taxon>Eumalacostraca</taxon>
        <taxon>Eucarida</taxon>
        <taxon>Decapoda</taxon>
        <taxon>Pleocyemata</taxon>
        <taxon>Anomura</taxon>
        <taxon>Galatheoidea</taxon>
        <taxon>Porcellanidae</taxon>
        <taxon>Petrolisthes</taxon>
    </lineage>
</organism>
<dbReference type="InterPro" id="IPR011332">
    <property type="entry name" value="Ribosomal_zn-bd"/>
</dbReference>
<name>A0AAE1UDE6_9EUCA</name>
<protein>
    <recommendedName>
        <fullName evidence="7">Large ribosomal subunit protein bL32m</fullName>
    </recommendedName>
    <alternativeName>
        <fullName evidence="8">39S ribosomal protein L32, mitochondrial</fullName>
    </alternativeName>
</protein>
<dbReference type="InterPro" id="IPR051991">
    <property type="entry name" value="Mitoribosomal_protein_bL32"/>
</dbReference>
<evidence type="ECO:0000256" key="9">
    <source>
        <dbReference type="ARBA" id="ARBA00045766"/>
    </source>
</evidence>
<evidence type="ECO:0000256" key="5">
    <source>
        <dbReference type="ARBA" id="ARBA00023128"/>
    </source>
</evidence>
<keyword evidence="5" id="KW-0496">Mitochondrion</keyword>
<keyword evidence="11" id="KW-1185">Reference proteome</keyword>
<dbReference type="EMBL" id="JAWZYT010000688">
    <property type="protein sequence ID" value="KAK4320148.1"/>
    <property type="molecule type" value="Genomic_DNA"/>
</dbReference>
<gene>
    <name evidence="10" type="ORF">Pmani_008970</name>
</gene>
<evidence type="ECO:0000256" key="1">
    <source>
        <dbReference type="ARBA" id="ARBA00004173"/>
    </source>
</evidence>
<evidence type="ECO:0000256" key="2">
    <source>
        <dbReference type="ARBA" id="ARBA00008560"/>
    </source>
</evidence>
<keyword evidence="4" id="KW-0689">Ribosomal protein</keyword>
<keyword evidence="6" id="KW-0687">Ribonucleoprotein</keyword>
<dbReference type="PANTHER" id="PTHR21026">
    <property type="entry name" value="39S RIBOSOMAL PROTEIN L32, MITOCHONDRIAL"/>
    <property type="match status" value="1"/>
</dbReference>
<dbReference type="AlphaFoldDB" id="A0AAE1UDE6"/>
<dbReference type="SUPFAM" id="SSF57829">
    <property type="entry name" value="Zn-binding ribosomal proteins"/>
    <property type="match status" value="1"/>
</dbReference>
<comment type="similarity">
    <text evidence="2">Belongs to the bacterial ribosomal protein bL32 family.</text>
</comment>
<dbReference type="InterPro" id="IPR002677">
    <property type="entry name" value="Ribosomal_bL32"/>
</dbReference>
<accession>A0AAE1UDE6</accession>
<evidence type="ECO:0000256" key="3">
    <source>
        <dbReference type="ARBA" id="ARBA00022946"/>
    </source>
</evidence>
<dbReference type="Proteomes" id="UP001292094">
    <property type="component" value="Unassembled WGS sequence"/>
</dbReference>
<proteinExistence type="inferred from homology"/>
<evidence type="ECO:0000313" key="11">
    <source>
        <dbReference type="Proteomes" id="UP001292094"/>
    </source>
</evidence>